<dbReference type="AlphaFoldDB" id="S7T482"/>
<dbReference type="InterPro" id="IPR000212">
    <property type="entry name" value="DNA_helicase_UvrD/REP"/>
</dbReference>
<dbReference type="GO" id="GO:0005524">
    <property type="term" value="F:ATP binding"/>
    <property type="evidence" value="ECO:0007669"/>
    <property type="project" value="InterPro"/>
</dbReference>
<gene>
    <name evidence="2" type="ORF">dsat_0990</name>
</gene>
<keyword evidence="2" id="KW-0347">Helicase</keyword>
<dbReference type="STRING" id="1121439.dsat_0990"/>
<organism evidence="2 3">
    <name type="scientific">Alkalidesulfovibrio alkalitolerans DSM 16529</name>
    <dbReference type="NCBI Taxonomy" id="1121439"/>
    <lineage>
        <taxon>Bacteria</taxon>
        <taxon>Pseudomonadati</taxon>
        <taxon>Thermodesulfobacteriota</taxon>
        <taxon>Desulfovibrionia</taxon>
        <taxon>Desulfovibrionales</taxon>
        <taxon>Desulfovibrionaceae</taxon>
        <taxon>Alkalidesulfovibrio</taxon>
    </lineage>
</organism>
<sequence>MNKSRCIIAAAGSGKTRYIVSSALKVDRRKKILITSYTRENEKEIRKKFLKKNHTIPGNITIKTWWSFLFQHGVRPYQNLITDKPIQGLKLVSNKSGFRYTAKNGFTVYWGEADAENFYFSNSRQIYSDKIAMFVMRSDQAAGGAIFDRIAKIYDYIFIDEVQDLAGYDLDIVSNLMKRIPTLLVGDPRQVTYQTHLSSKYKKYQNGRFEQFIKDNCNKTCSVDHETLKGSYRCHQSICDYSGSLFPLLPQVKSLSEVRTDHDGVFFISLNEVDKYLLRFSATQLRYDRKTKVSDAYPSYNFGESKGLTFDRVVIYPTDSIKNFIAQGAQLSESTRCKYYVALTRARHSVAIAWDDPPPIDGINVFSLEE</sequence>
<dbReference type="Pfam" id="PF13245">
    <property type="entry name" value="AAA_19"/>
    <property type="match status" value="1"/>
</dbReference>
<dbReference type="PANTHER" id="PTHR11070">
    <property type="entry name" value="UVRD / RECB / PCRA DNA HELICASE FAMILY MEMBER"/>
    <property type="match status" value="1"/>
</dbReference>
<name>S7T482_9BACT</name>
<keyword evidence="2" id="KW-0547">Nucleotide-binding</keyword>
<keyword evidence="3" id="KW-1185">Reference proteome</keyword>
<keyword evidence="2" id="KW-0378">Hydrolase</keyword>
<evidence type="ECO:0000256" key="1">
    <source>
        <dbReference type="ARBA" id="ARBA00034923"/>
    </source>
</evidence>
<dbReference type="EMBL" id="ATHI01000029">
    <property type="protein sequence ID" value="EPR31401.1"/>
    <property type="molecule type" value="Genomic_DNA"/>
</dbReference>
<dbReference type="InterPro" id="IPR027417">
    <property type="entry name" value="P-loop_NTPase"/>
</dbReference>
<dbReference type="OrthoDB" id="5318045at2"/>
<dbReference type="GO" id="GO:0003677">
    <property type="term" value="F:DNA binding"/>
    <property type="evidence" value="ECO:0007669"/>
    <property type="project" value="InterPro"/>
</dbReference>
<dbReference type="Proteomes" id="UP000014975">
    <property type="component" value="Unassembled WGS sequence"/>
</dbReference>
<keyword evidence="2" id="KW-0067">ATP-binding</keyword>
<evidence type="ECO:0000313" key="3">
    <source>
        <dbReference type="Proteomes" id="UP000014975"/>
    </source>
</evidence>
<dbReference type="eggNOG" id="COG0210">
    <property type="taxonomic scope" value="Bacteria"/>
</dbReference>
<accession>S7T482</accession>
<dbReference type="PANTHER" id="PTHR11070:SF2">
    <property type="entry name" value="ATP-DEPENDENT DNA HELICASE SRS2"/>
    <property type="match status" value="1"/>
</dbReference>
<evidence type="ECO:0000313" key="2">
    <source>
        <dbReference type="EMBL" id="EPR31401.1"/>
    </source>
</evidence>
<reference evidence="2 3" key="1">
    <citation type="journal article" date="2013" name="Genome Announc.">
        <title>Draft genome sequences for three mercury-methylating, sulfate-reducing bacteria.</title>
        <authorList>
            <person name="Brown S.D."/>
            <person name="Hurt R.A.Jr."/>
            <person name="Gilmour C.C."/>
            <person name="Elias D.A."/>
        </authorList>
    </citation>
    <scope>NUCLEOTIDE SEQUENCE [LARGE SCALE GENOMIC DNA]</scope>
    <source>
        <strain evidence="2 3">DSM 16529</strain>
    </source>
</reference>
<protein>
    <recommendedName>
        <fullName evidence="1">DNA 3'-5' helicase II</fullName>
    </recommendedName>
</protein>
<proteinExistence type="predicted"/>
<dbReference type="Gene3D" id="3.40.50.300">
    <property type="entry name" value="P-loop containing nucleotide triphosphate hydrolases"/>
    <property type="match status" value="2"/>
</dbReference>
<dbReference type="GO" id="GO:0043138">
    <property type="term" value="F:3'-5' DNA helicase activity"/>
    <property type="evidence" value="ECO:0007669"/>
    <property type="project" value="TreeGrafter"/>
</dbReference>
<dbReference type="GO" id="GO:0000725">
    <property type="term" value="P:recombinational repair"/>
    <property type="evidence" value="ECO:0007669"/>
    <property type="project" value="TreeGrafter"/>
</dbReference>
<dbReference type="RefSeq" id="WP_020887687.1">
    <property type="nucleotide sequence ID" value="NZ_ATHI01000029.1"/>
</dbReference>
<comment type="caution">
    <text evidence="2">The sequence shown here is derived from an EMBL/GenBank/DDBJ whole genome shotgun (WGS) entry which is preliminary data.</text>
</comment>
<dbReference type="SUPFAM" id="SSF52540">
    <property type="entry name" value="P-loop containing nucleoside triphosphate hydrolases"/>
    <property type="match status" value="1"/>
</dbReference>